<keyword evidence="2" id="KW-0805">Transcription regulation</keyword>
<keyword evidence="8" id="KW-1185">Reference proteome</keyword>
<dbReference type="eggNOG" id="ENOG502RKWK">
    <property type="taxonomic scope" value="Eukaryota"/>
</dbReference>
<dbReference type="InterPro" id="IPR029071">
    <property type="entry name" value="Ubiquitin-like_domsf"/>
</dbReference>
<keyword evidence="3" id="KW-0804">Transcription</keyword>
<sequence>MSHRRRATCDSEHLTTTPSKRSRIDRGHAAHFPRPKYKPHVDSGIGKNFHSLRYPLSLLPYRSWAALNNGEVSGGVCPQCGKDRDATPYQRKLFLVAERLSWGSGTTSRQQKEQNEVALWAVNADLDVFEPAVEDDEVIMGGRHSRENKWYPFRDQLEADLALKIVEKANILSEASWKVWKDVALLRQTGRKPLGELGSSSSQSPRWSSRKNKRDAGTASDSSMPKTLFSDPPLEDVAIMKCSYETLSDFYSILDKIEKTSPVAARYLEAYAERLHVDACKSCWFKNTIVDLPDEGQAVGSVESIRLAGGAGLPPTGAFAVSPDTQPSAIGSCVYSNSHLLQGPNFSKRSVSLHHGHSSRGPAGPGHVLAPRPWAQLPPSRAPLVAAAAAALVPRQRQATEWLQRHFSVDATTHTTMNVLWQTYRDTFPGVPQLGYAEFVDRVLETFAASKLLPLGDGTFMVQGVRQNVTIGEARSSHSTNQNRGSHNMLSLVPATHPKEESLFEWLRRTYEPYQYAEVSATQLIEAYRSDFGRSPWASLPLLDVSKEIPGSRSSLRNGKVIYFNLRRKSNCHAAAPDSQQAQHGATTSASAGTQDGVAALEEPMRSAQWLRFHYIADPDSEVPQQALFAAYRERFGTSQKLNGVEFLDSVERTFPTTSRGRNAAQDYVIKGLMPKPSDVSIKQRTPITSQPRLPQADSGLSSTTEGKLTVLVEARDKPPVYVKVSPATTISHIVNGMKKWMNLPIDQPANLCFGGVRLSPESRVEDTDLEDMDSVDLILGGSLRADKVESCKTWLRKQYIADESAPRIRSASIWLSYRSACHSCTIPAAERSICPEKADFEKLILEVYPSATLHRSVSGANIIKGVKSRWPSFEPARTSAWLKTNLMADRLATTPKSKIWQAYRDDFAPPNSEVPILSHRELFMKICKDFPDLSSAYGGSGQDFRVVNGIRIKTQDERESA</sequence>
<evidence type="ECO:0000256" key="3">
    <source>
        <dbReference type="ARBA" id="ARBA00023163"/>
    </source>
</evidence>
<dbReference type="PROSITE" id="PS51526">
    <property type="entry name" value="RFX_DBD"/>
    <property type="match status" value="1"/>
</dbReference>
<dbReference type="HOGENOM" id="CLU_307402_0_0_1"/>
<evidence type="ECO:0000256" key="4">
    <source>
        <dbReference type="ARBA" id="ARBA00023242"/>
    </source>
</evidence>
<reference evidence="7 8" key="1">
    <citation type="journal article" date="2012" name="PLoS Pathog.">
        <title>Diverse lifestyles and strategies of plant pathogenesis encoded in the genomes of eighteen Dothideomycetes fungi.</title>
        <authorList>
            <person name="Ohm R.A."/>
            <person name="Feau N."/>
            <person name="Henrissat B."/>
            <person name="Schoch C.L."/>
            <person name="Horwitz B.A."/>
            <person name="Barry K.W."/>
            <person name="Condon B.J."/>
            <person name="Copeland A.C."/>
            <person name="Dhillon B."/>
            <person name="Glaser F."/>
            <person name="Hesse C.N."/>
            <person name="Kosti I."/>
            <person name="LaButti K."/>
            <person name="Lindquist E.A."/>
            <person name="Lucas S."/>
            <person name="Salamov A.A."/>
            <person name="Bradshaw R.E."/>
            <person name="Ciuffetti L."/>
            <person name="Hamelin R.C."/>
            <person name="Kema G.H.J."/>
            <person name="Lawrence C."/>
            <person name="Scott J.A."/>
            <person name="Spatafora J.W."/>
            <person name="Turgeon B.G."/>
            <person name="de Wit P.J.G.M."/>
            <person name="Zhong S."/>
            <person name="Goodwin S.B."/>
            <person name="Grigoriev I.V."/>
        </authorList>
    </citation>
    <scope>NUCLEOTIDE SEQUENCE [LARGE SCALE GENOMIC DNA]</scope>
    <source>
        <strain evidence="7 8">SO2202</strain>
    </source>
</reference>
<dbReference type="AlphaFoldDB" id="N1QFF1"/>
<evidence type="ECO:0000256" key="2">
    <source>
        <dbReference type="ARBA" id="ARBA00023015"/>
    </source>
</evidence>
<dbReference type="GO" id="GO:0006325">
    <property type="term" value="P:chromatin organization"/>
    <property type="evidence" value="ECO:0007669"/>
    <property type="project" value="UniProtKB-KW"/>
</dbReference>
<evidence type="ECO:0000313" key="7">
    <source>
        <dbReference type="EMBL" id="EMF10467.1"/>
    </source>
</evidence>
<dbReference type="PANTHER" id="PTHR22970:SF14">
    <property type="entry name" value="AT-RICH INTERACTIVE DOMAIN-CONTAINING PROTEIN 2"/>
    <property type="match status" value="1"/>
</dbReference>
<evidence type="ECO:0000256" key="1">
    <source>
        <dbReference type="ARBA" id="ARBA00022853"/>
    </source>
</evidence>
<feature type="region of interest" description="Disordered" evidence="5">
    <location>
        <begin position="194"/>
        <end position="228"/>
    </location>
</feature>
<feature type="region of interest" description="Disordered" evidence="5">
    <location>
        <begin position="1"/>
        <end position="39"/>
    </location>
</feature>
<dbReference type="Pfam" id="PF11976">
    <property type="entry name" value="Rad60-SLD"/>
    <property type="match status" value="1"/>
</dbReference>
<name>N1QFF1_SPHMS</name>
<dbReference type="GO" id="GO:0003677">
    <property type="term" value="F:DNA binding"/>
    <property type="evidence" value="ECO:0007669"/>
    <property type="project" value="InterPro"/>
</dbReference>
<gene>
    <name evidence="7" type="ORF">SEPMUDRAFT_157690</name>
</gene>
<keyword evidence="1" id="KW-0156">Chromatin regulator</keyword>
<dbReference type="EMBL" id="KB456267">
    <property type="protein sequence ID" value="EMF10467.1"/>
    <property type="molecule type" value="Genomic_DNA"/>
</dbReference>
<feature type="compositionally biased region" description="Basic residues" evidence="5">
    <location>
        <begin position="29"/>
        <end position="38"/>
    </location>
</feature>
<dbReference type="PANTHER" id="PTHR22970">
    <property type="entry name" value="AT-RICH INTERACTIVE DOMAIN-CONTAINING PROTEIN 2"/>
    <property type="match status" value="1"/>
</dbReference>
<evidence type="ECO:0000259" key="6">
    <source>
        <dbReference type="PROSITE" id="PS51526"/>
    </source>
</evidence>
<dbReference type="InterPro" id="IPR022617">
    <property type="entry name" value="Rad60/SUMO-like_dom"/>
</dbReference>
<keyword evidence="4" id="KW-0539">Nucleus</keyword>
<feature type="region of interest" description="Disordered" evidence="5">
    <location>
        <begin position="679"/>
        <end position="705"/>
    </location>
</feature>
<dbReference type="OrthoDB" id="3650630at2759"/>
<evidence type="ECO:0000256" key="5">
    <source>
        <dbReference type="SAM" id="MobiDB-lite"/>
    </source>
</evidence>
<proteinExistence type="predicted"/>
<dbReference type="SUPFAM" id="SSF54236">
    <property type="entry name" value="Ubiquitin-like"/>
    <property type="match status" value="1"/>
</dbReference>
<dbReference type="GO" id="GO:0006355">
    <property type="term" value="P:regulation of DNA-templated transcription"/>
    <property type="evidence" value="ECO:0007669"/>
    <property type="project" value="InterPro"/>
</dbReference>
<accession>N1QFF1</accession>
<dbReference type="GeneID" id="27904883"/>
<dbReference type="RefSeq" id="XP_016758588.1">
    <property type="nucleotide sequence ID" value="XM_016907746.1"/>
</dbReference>
<feature type="domain" description="RFX-type winged-helix" evidence="6">
    <location>
        <begin position="607"/>
        <end position="677"/>
    </location>
</feature>
<dbReference type="Gene3D" id="3.10.20.90">
    <property type="entry name" value="Phosphatidylinositol 3-kinase Catalytic Subunit, Chain A, domain 1"/>
    <property type="match status" value="1"/>
</dbReference>
<evidence type="ECO:0000313" key="8">
    <source>
        <dbReference type="Proteomes" id="UP000016931"/>
    </source>
</evidence>
<dbReference type="Proteomes" id="UP000016931">
    <property type="component" value="Unassembled WGS sequence"/>
</dbReference>
<dbReference type="InterPro" id="IPR003150">
    <property type="entry name" value="DNA-bd_RFX"/>
</dbReference>
<protein>
    <recommendedName>
        <fullName evidence="6">RFX-type winged-helix domain-containing protein</fullName>
    </recommendedName>
</protein>
<dbReference type="InterPro" id="IPR052406">
    <property type="entry name" value="Chromatin_Remodeling_Comp"/>
</dbReference>
<organism evidence="7 8">
    <name type="scientific">Sphaerulina musiva (strain SO2202)</name>
    <name type="common">Poplar stem canker fungus</name>
    <name type="synonym">Septoria musiva</name>
    <dbReference type="NCBI Taxonomy" id="692275"/>
    <lineage>
        <taxon>Eukaryota</taxon>
        <taxon>Fungi</taxon>
        <taxon>Dikarya</taxon>
        <taxon>Ascomycota</taxon>
        <taxon>Pezizomycotina</taxon>
        <taxon>Dothideomycetes</taxon>
        <taxon>Dothideomycetidae</taxon>
        <taxon>Mycosphaerellales</taxon>
        <taxon>Mycosphaerellaceae</taxon>
        <taxon>Sphaerulina</taxon>
    </lineage>
</organism>
<feature type="compositionally biased region" description="Polar residues" evidence="5">
    <location>
        <begin position="681"/>
        <end position="705"/>
    </location>
</feature>
<dbReference type="GO" id="GO:0016586">
    <property type="term" value="C:RSC-type complex"/>
    <property type="evidence" value="ECO:0007669"/>
    <property type="project" value="TreeGrafter"/>
</dbReference>